<feature type="transmembrane region" description="Helical" evidence="1">
    <location>
        <begin position="62"/>
        <end position="80"/>
    </location>
</feature>
<feature type="transmembrane region" description="Helical" evidence="1">
    <location>
        <begin position="12"/>
        <end position="30"/>
    </location>
</feature>
<evidence type="ECO:0008006" key="4">
    <source>
        <dbReference type="Google" id="ProtNLM"/>
    </source>
</evidence>
<comment type="caution">
    <text evidence="2">The sequence shown here is derived from an EMBL/GenBank/DDBJ whole genome shotgun (WGS) entry which is preliminary data.</text>
</comment>
<keyword evidence="3" id="KW-1185">Reference proteome</keyword>
<keyword evidence="1" id="KW-1133">Transmembrane helix</keyword>
<organism evidence="2 3">
    <name type="scientific">Corallincola spongiicola</name>
    <dbReference type="NCBI Taxonomy" id="2520508"/>
    <lineage>
        <taxon>Bacteria</taxon>
        <taxon>Pseudomonadati</taxon>
        <taxon>Pseudomonadota</taxon>
        <taxon>Gammaproteobacteria</taxon>
        <taxon>Alteromonadales</taxon>
        <taxon>Psychromonadaceae</taxon>
        <taxon>Corallincola</taxon>
    </lineage>
</organism>
<name>A0ABY1WKB7_9GAMM</name>
<dbReference type="RefSeq" id="WP_130567959.1">
    <property type="nucleotide sequence ID" value="NZ_SHLY01000011.1"/>
</dbReference>
<proteinExistence type="predicted"/>
<feature type="transmembrane region" description="Helical" evidence="1">
    <location>
        <begin position="116"/>
        <end position="137"/>
    </location>
</feature>
<feature type="transmembrane region" description="Helical" evidence="1">
    <location>
        <begin position="360"/>
        <end position="389"/>
    </location>
</feature>
<dbReference type="EMBL" id="SHLY01000011">
    <property type="protein sequence ID" value="TAA39593.1"/>
    <property type="molecule type" value="Genomic_DNA"/>
</dbReference>
<feature type="transmembrane region" description="Helical" evidence="1">
    <location>
        <begin position="185"/>
        <end position="202"/>
    </location>
</feature>
<feature type="transmembrane region" description="Helical" evidence="1">
    <location>
        <begin position="324"/>
        <end position="348"/>
    </location>
</feature>
<feature type="transmembrane region" description="Helical" evidence="1">
    <location>
        <begin position="36"/>
        <end position="55"/>
    </location>
</feature>
<reference evidence="3" key="1">
    <citation type="submission" date="2019-02" db="EMBL/GenBank/DDBJ databases">
        <title>Draft genome sequence of Muricauda sp. 176CP4-71.</title>
        <authorList>
            <person name="Park J.-S."/>
        </authorList>
    </citation>
    <scope>NUCLEOTIDE SEQUENCE [LARGE SCALE GENOMIC DNA]</scope>
    <source>
        <strain evidence="3">176GS2-150</strain>
    </source>
</reference>
<feature type="transmembrane region" description="Helical" evidence="1">
    <location>
        <begin position="157"/>
        <end position="178"/>
    </location>
</feature>
<keyword evidence="1" id="KW-0812">Transmembrane</keyword>
<protein>
    <recommendedName>
        <fullName evidence="4">O-antigen polymerase</fullName>
    </recommendedName>
</protein>
<dbReference type="Proteomes" id="UP000292544">
    <property type="component" value="Unassembled WGS sequence"/>
</dbReference>
<sequence length="416" mass="47332">MKPLRYKTNLAQLIVLMFFIFIPIDMANGVLMRSGFPSISIVYKIFVMATIVLFFKNGIQWLVTFIMVFLSTLFVTISIYNDSSAFFSPDSIIKFFSIIVFYIFYVELIKDGKSELVLSIVKASFFFLIINSAIGFFGFGYPMYTVSDEVSVGSRGLIYAGNELGVALIVSGAMMMMYYIYRGCYAVFFLIVVAMLFASAIMTSKVSIMGTLILTLFFLVIRTFQVIENLRLPKKDFYRLSFVFFTAIVLSYSSVFYALYELNLLPRMQYYFDKYDFLTFILSGRNVRVVDGMNVYLTDYSLIEILFGSIEKHVSTEIDFFDFLFSYGIVGAFLSYGSFILFLAYFIFFTNGGFKKYLTFSLLLLIFISLTSGHVLNSGTAGFLIAALMSFSHFKIHDSGLRNAPQVKDCNPGYSS</sequence>
<keyword evidence="1" id="KW-0472">Membrane</keyword>
<feature type="transmembrane region" description="Helical" evidence="1">
    <location>
        <begin position="92"/>
        <end position="109"/>
    </location>
</feature>
<gene>
    <name evidence="2" type="ORF">EXY25_18615</name>
</gene>
<evidence type="ECO:0000313" key="3">
    <source>
        <dbReference type="Proteomes" id="UP000292544"/>
    </source>
</evidence>
<accession>A0ABY1WKB7</accession>
<feature type="transmembrane region" description="Helical" evidence="1">
    <location>
        <begin position="208"/>
        <end position="225"/>
    </location>
</feature>
<feature type="transmembrane region" description="Helical" evidence="1">
    <location>
        <begin position="237"/>
        <end position="260"/>
    </location>
</feature>
<evidence type="ECO:0000313" key="2">
    <source>
        <dbReference type="EMBL" id="TAA39593.1"/>
    </source>
</evidence>
<evidence type="ECO:0000256" key="1">
    <source>
        <dbReference type="SAM" id="Phobius"/>
    </source>
</evidence>